<organism evidence="1 2">
    <name type="scientific">Gimesia alba</name>
    <dbReference type="NCBI Taxonomy" id="2527973"/>
    <lineage>
        <taxon>Bacteria</taxon>
        <taxon>Pseudomonadati</taxon>
        <taxon>Planctomycetota</taxon>
        <taxon>Planctomycetia</taxon>
        <taxon>Planctomycetales</taxon>
        <taxon>Planctomycetaceae</taxon>
        <taxon>Gimesia</taxon>
    </lineage>
</organism>
<proteinExistence type="predicted"/>
<protein>
    <submittedName>
        <fullName evidence="1">Uncharacterized protein</fullName>
    </submittedName>
</protein>
<evidence type="ECO:0000313" key="2">
    <source>
        <dbReference type="Proteomes" id="UP000317171"/>
    </source>
</evidence>
<gene>
    <name evidence="1" type="ORF">Pan241w_47140</name>
</gene>
<dbReference type="KEGG" id="gaz:Pan241w_47140"/>
<sequence>MNGKELLLEPDHSKLFLHNSLQSLCQEDQTRYSSQDYDIRHIAARTTTFKAVRCYRKFNQNRQPTGLQDHKFSENIGKGEAGTKDFWLEKRKRDVINVHSVSAKDLWK</sequence>
<dbReference type="AlphaFoldDB" id="A0A517RL47"/>
<evidence type="ECO:0000313" key="1">
    <source>
        <dbReference type="EMBL" id="QDT44601.1"/>
    </source>
</evidence>
<dbReference type="Proteomes" id="UP000317171">
    <property type="component" value="Chromosome"/>
</dbReference>
<dbReference type="EMBL" id="CP036269">
    <property type="protein sequence ID" value="QDT44601.1"/>
    <property type="molecule type" value="Genomic_DNA"/>
</dbReference>
<name>A0A517RL47_9PLAN</name>
<reference evidence="1 2" key="1">
    <citation type="submission" date="2019-02" db="EMBL/GenBank/DDBJ databases">
        <title>Deep-cultivation of Planctomycetes and their phenomic and genomic characterization uncovers novel biology.</title>
        <authorList>
            <person name="Wiegand S."/>
            <person name="Jogler M."/>
            <person name="Boedeker C."/>
            <person name="Pinto D."/>
            <person name="Vollmers J."/>
            <person name="Rivas-Marin E."/>
            <person name="Kohn T."/>
            <person name="Peeters S.H."/>
            <person name="Heuer A."/>
            <person name="Rast P."/>
            <person name="Oberbeckmann S."/>
            <person name="Bunk B."/>
            <person name="Jeske O."/>
            <person name="Meyerdierks A."/>
            <person name="Storesund J.E."/>
            <person name="Kallscheuer N."/>
            <person name="Luecker S."/>
            <person name="Lage O.M."/>
            <person name="Pohl T."/>
            <person name="Merkel B.J."/>
            <person name="Hornburger P."/>
            <person name="Mueller R.-W."/>
            <person name="Bruemmer F."/>
            <person name="Labrenz M."/>
            <person name="Spormann A.M."/>
            <person name="Op den Camp H."/>
            <person name="Overmann J."/>
            <person name="Amann R."/>
            <person name="Jetten M.S.M."/>
            <person name="Mascher T."/>
            <person name="Medema M.H."/>
            <person name="Devos D.P."/>
            <person name="Kaster A.-K."/>
            <person name="Ovreas L."/>
            <person name="Rohde M."/>
            <person name="Galperin M.Y."/>
            <person name="Jogler C."/>
        </authorList>
    </citation>
    <scope>NUCLEOTIDE SEQUENCE [LARGE SCALE GENOMIC DNA]</scope>
    <source>
        <strain evidence="1 2">Pan241w</strain>
    </source>
</reference>
<keyword evidence="2" id="KW-1185">Reference proteome</keyword>
<accession>A0A517RL47</accession>